<organism evidence="1 2">
    <name type="scientific">Desulfotomaculum copahuensis</name>
    <dbReference type="NCBI Taxonomy" id="1838280"/>
    <lineage>
        <taxon>Bacteria</taxon>
        <taxon>Bacillati</taxon>
        <taxon>Bacillota</taxon>
        <taxon>Clostridia</taxon>
        <taxon>Eubacteriales</taxon>
        <taxon>Desulfotomaculaceae</taxon>
        <taxon>Desulfotomaculum</taxon>
    </lineage>
</organism>
<protein>
    <recommendedName>
        <fullName evidence="3">Methyltransferase</fullName>
    </recommendedName>
</protein>
<proteinExistence type="predicted"/>
<dbReference type="EMBL" id="LYVF01000166">
    <property type="protein sequence ID" value="OAT81219.1"/>
    <property type="molecule type" value="Genomic_DNA"/>
</dbReference>
<dbReference type="CDD" id="cd02440">
    <property type="entry name" value="AdoMet_MTases"/>
    <property type="match status" value="1"/>
</dbReference>
<dbReference type="PANTHER" id="PTHR43861">
    <property type="entry name" value="TRANS-ACONITATE 2-METHYLTRANSFERASE-RELATED"/>
    <property type="match status" value="1"/>
</dbReference>
<name>A0A1B7LDN6_9FIRM</name>
<dbReference type="OrthoDB" id="9757640at2"/>
<keyword evidence="2" id="KW-1185">Reference proteome</keyword>
<sequence length="319" mass="36994">MKCKICDNFVEKSSLFNVQEMMFGYKDTFSYFQCPKCGCLQIAEVPFDMSKYYPPDYYSYNDISFGMLANKARRLRNYYAVFNKGFLGKLIYAKYPYTNMRSLYELDLNIKSFIMDVGCGNGLLLKDLKDIGFLNLLGIDPYIKKDIKYDNDVSVLKRDIYDIENVAGKFDLIMFHHSFEHIVDPIMTLQTVSGMLKGGGVCLIRIPTVSSYAWEHYGVNWVQLDAPRHFYLHSIDSIKWLAEISGFILTKVTYDSTAFQFWGSEQYLNDIPLISNRSYCVNPSNSLFTMADIRKFIKKANILNSEMRGDQAAFYLRKK</sequence>
<dbReference type="SUPFAM" id="SSF53335">
    <property type="entry name" value="S-adenosyl-L-methionine-dependent methyltransferases"/>
    <property type="match status" value="1"/>
</dbReference>
<dbReference type="STRING" id="1838280.A6M21_11370"/>
<dbReference type="InterPro" id="IPR029063">
    <property type="entry name" value="SAM-dependent_MTases_sf"/>
</dbReference>
<evidence type="ECO:0008006" key="3">
    <source>
        <dbReference type="Google" id="ProtNLM"/>
    </source>
</evidence>
<dbReference type="Proteomes" id="UP000078532">
    <property type="component" value="Unassembled WGS sequence"/>
</dbReference>
<evidence type="ECO:0000313" key="1">
    <source>
        <dbReference type="EMBL" id="OAT81219.1"/>
    </source>
</evidence>
<evidence type="ECO:0000313" key="2">
    <source>
        <dbReference type="Proteomes" id="UP000078532"/>
    </source>
</evidence>
<comment type="caution">
    <text evidence="1">The sequence shown here is derived from an EMBL/GenBank/DDBJ whole genome shotgun (WGS) entry which is preliminary data.</text>
</comment>
<reference evidence="1 2" key="1">
    <citation type="submission" date="2016-04" db="EMBL/GenBank/DDBJ databases">
        <authorList>
            <person name="Evans L.H."/>
            <person name="Alamgir A."/>
            <person name="Owens N."/>
            <person name="Weber N.D."/>
            <person name="Virtaneva K."/>
            <person name="Barbian K."/>
            <person name="Babar A."/>
            <person name="Rosenke K."/>
        </authorList>
    </citation>
    <scope>NUCLEOTIDE SEQUENCE [LARGE SCALE GENOMIC DNA]</scope>
    <source>
        <strain evidence="1 2">LMa1</strain>
    </source>
</reference>
<accession>A0A1B7LDN6</accession>
<dbReference type="AlphaFoldDB" id="A0A1B7LDN6"/>
<dbReference type="Gene3D" id="3.40.50.150">
    <property type="entry name" value="Vaccinia Virus protein VP39"/>
    <property type="match status" value="1"/>
</dbReference>
<gene>
    <name evidence="1" type="ORF">A6M21_11370</name>
</gene>
<dbReference type="Pfam" id="PF13489">
    <property type="entry name" value="Methyltransf_23"/>
    <property type="match status" value="1"/>
</dbReference>